<dbReference type="Proteomes" id="UP001372338">
    <property type="component" value="Unassembled WGS sequence"/>
</dbReference>
<sequence length="389" mass="43810">MSQNMAHMSILKDAMEPETKRRRPSESEGNEDRLSDLPECVLLHILSLMQGEEVVRTCVLSARWKHLWKCLPRLVLHSSDFTSVKIFCKFVTKFLAHCDESVGLDTLDFQRRGSVELRLLRRVVSHAIARNVQHLRIHTTTDIDKLPRDILFSIFSCQSLASLNLSVFHNNILSKGIVFPESPNLPALTSLHLQNFAFCATDNDVAEPFSTLKKLNNLAIDDCTLKDAQILCISSDSLKSFTIFSKNPRFYKIELSAPRLSYFAFNGVPRQHISGSSLSSLQQVKVDASIHNISSEQASIVLNWLRELANVQSLTVTANTLQILFLIPDLLNIKLSSLVNLKSLKVEMKPLSYAFAWEAKMNIYKPTVPDGVVEFLLQNSPSAKVSMIK</sequence>
<organism evidence="3 4">
    <name type="scientific">Crotalaria pallida</name>
    <name type="common">Smooth rattlebox</name>
    <name type="synonym">Crotalaria striata</name>
    <dbReference type="NCBI Taxonomy" id="3830"/>
    <lineage>
        <taxon>Eukaryota</taxon>
        <taxon>Viridiplantae</taxon>
        <taxon>Streptophyta</taxon>
        <taxon>Embryophyta</taxon>
        <taxon>Tracheophyta</taxon>
        <taxon>Spermatophyta</taxon>
        <taxon>Magnoliopsida</taxon>
        <taxon>eudicotyledons</taxon>
        <taxon>Gunneridae</taxon>
        <taxon>Pentapetalae</taxon>
        <taxon>rosids</taxon>
        <taxon>fabids</taxon>
        <taxon>Fabales</taxon>
        <taxon>Fabaceae</taxon>
        <taxon>Papilionoideae</taxon>
        <taxon>50 kb inversion clade</taxon>
        <taxon>genistoids sensu lato</taxon>
        <taxon>core genistoids</taxon>
        <taxon>Crotalarieae</taxon>
        <taxon>Crotalaria</taxon>
    </lineage>
</organism>
<dbReference type="SUPFAM" id="SSF52047">
    <property type="entry name" value="RNI-like"/>
    <property type="match status" value="1"/>
</dbReference>
<protein>
    <recommendedName>
        <fullName evidence="2">F-box domain-containing protein</fullName>
    </recommendedName>
</protein>
<evidence type="ECO:0000256" key="1">
    <source>
        <dbReference type="SAM" id="MobiDB-lite"/>
    </source>
</evidence>
<dbReference type="EMBL" id="JAYWIO010000002">
    <property type="protein sequence ID" value="KAK7282259.1"/>
    <property type="molecule type" value="Genomic_DNA"/>
</dbReference>
<keyword evidence="4" id="KW-1185">Reference proteome</keyword>
<dbReference type="Pfam" id="PF00646">
    <property type="entry name" value="F-box"/>
    <property type="match status" value="1"/>
</dbReference>
<evidence type="ECO:0000259" key="2">
    <source>
        <dbReference type="Pfam" id="PF00646"/>
    </source>
</evidence>
<dbReference type="PANTHER" id="PTHR34223:SF51">
    <property type="entry name" value="OS06G0556300 PROTEIN"/>
    <property type="match status" value="1"/>
</dbReference>
<dbReference type="InterPro" id="IPR032675">
    <property type="entry name" value="LRR_dom_sf"/>
</dbReference>
<feature type="compositionally biased region" description="Basic and acidic residues" evidence="1">
    <location>
        <begin position="13"/>
        <end position="33"/>
    </location>
</feature>
<dbReference type="InterPro" id="IPR053197">
    <property type="entry name" value="F-box_SCFL_complex_component"/>
</dbReference>
<dbReference type="InterPro" id="IPR053781">
    <property type="entry name" value="F-box_AtFBL13-like"/>
</dbReference>
<proteinExistence type="predicted"/>
<reference evidence="3 4" key="1">
    <citation type="submission" date="2024-01" db="EMBL/GenBank/DDBJ databases">
        <title>The genomes of 5 underutilized Papilionoideae crops provide insights into root nodulation and disease resistanc.</title>
        <authorList>
            <person name="Yuan L."/>
        </authorList>
    </citation>
    <scope>NUCLEOTIDE SEQUENCE [LARGE SCALE GENOMIC DNA]</scope>
    <source>
        <strain evidence="3">ZHUSHIDOU_FW_LH</strain>
        <tissue evidence="3">Leaf</tissue>
    </source>
</reference>
<dbReference type="InterPro" id="IPR036047">
    <property type="entry name" value="F-box-like_dom_sf"/>
</dbReference>
<dbReference type="AlphaFoldDB" id="A0AAN9FWH4"/>
<dbReference type="SUPFAM" id="SSF81383">
    <property type="entry name" value="F-box domain"/>
    <property type="match status" value="1"/>
</dbReference>
<dbReference type="CDD" id="cd22160">
    <property type="entry name" value="F-box_AtFBL13-like"/>
    <property type="match status" value="1"/>
</dbReference>
<dbReference type="PANTHER" id="PTHR34223">
    <property type="entry name" value="OS11G0201299 PROTEIN"/>
    <property type="match status" value="1"/>
</dbReference>
<feature type="region of interest" description="Disordered" evidence="1">
    <location>
        <begin position="1"/>
        <end position="33"/>
    </location>
</feature>
<accession>A0AAN9FWH4</accession>
<name>A0AAN9FWH4_CROPI</name>
<evidence type="ECO:0000313" key="3">
    <source>
        <dbReference type="EMBL" id="KAK7282259.1"/>
    </source>
</evidence>
<dbReference type="InterPro" id="IPR001810">
    <property type="entry name" value="F-box_dom"/>
</dbReference>
<comment type="caution">
    <text evidence="3">The sequence shown here is derived from an EMBL/GenBank/DDBJ whole genome shotgun (WGS) entry which is preliminary data.</text>
</comment>
<evidence type="ECO:0000313" key="4">
    <source>
        <dbReference type="Proteomes" id="UP001372338"/>
    </source>
</evidence>
<gene>
    <name evidence="3" type="ORF">RIF29_10903</name>
</gene>
<dbReference type="Gene3D" id="1.20.1280.50">
    <property type="match status" value="1"/>
</dbReference>
<feature type="domain" description="F-box" evidence="2">
    <location>
        <begin position="34"/>
        <end position="72"/>
    </location>
</feature>
<dbReference type="Gene3D" id="3.80.10.10">
    <property type="entry name" value="Ribonuclease Inhibitor"/>
    <property type="match status" value="1"/>
</dbReference>